<comment type="caution">
    <text evidence="1">The sequence shown here is derived from an EMBL/GenBank/DDBJ whole genome shotgun (WGS) entry which is preliminary data.</text>
</comment>
<sequence length="175" mass="20390">MSILSYRFADTSFTPQEKSHLLTETDIQDLTFQVFYWDATSVAGTSRDIMIYAKAHYGAKYEFLSPSDENWAGNTETAFSCLPMLKKVHIAESVVIDTYLAERFELVGDNKWESVTIQSFYSNIHYLRERLITKVLCVPEELRLKNRQEFLKETLKKFLENHAFHLEESGNNGHY</sequence>
<organism evidence="1 2">
    <name type="scientific">Modicella reniformis</name>
    <dbReference type="NCBI Taxonomy" id="1440133"/>
    <lineage>
        <taxon>Eukaryota</taxon>
        <taxon>Fungi</taxon>
        <taxon>Fungi incertae sedis</taxon>
        <taxon>Mucoromycota</taxon>
        <taxon>Mortierellomycotina</taxon>
        <taxon>Mortierellomycetes</taxon>
        <taxon>Mortierellales</taxon>
        <taxon>Mortierellaceae</taxon>
        <taxon>Modicella</taxon>
    </lineage>
</organism>
<accession>A0A9P6MG66</accession>
<gene>
    <name evidence="1" type="ORF">BGZ65_005737</name>
</gene>
<evidence type="ECO:0000313" key="2">
    <source>
        <dbReference type="Proteomes" id="UP000749646"/>
    </source>
</evidence>
<evidence type="ECO:0000313" key="1">
    <source>
        <dbReference type="EMBL" id="KAF9998822.1"/>
    </source>
</evidence>
<protein>
    <submittedName>
        <fullName evidence="1">Uncharacterized protein</fullName>
    </submittedName>
</protein>
<dbReference type="Proteomes" id="UP000749646">
    <property type="component" value="Unassembled WGS sequence"/>
</dbReference>
<proteinExistence type="predicted"/>
<dbReference type="EMBL" id="JAAAHW010000811">
    <property type="protein sequence ID" value="KAF9998822.1"/>
    <property type="molecule type" value="Genomic_DNA"/>
</dbReference>
<dbReference type="AlphaFoldDB" id="A0A9P6MG66"/>
<dbReference type="OrthoDB" id="414243at2759"/>
<name>A0A9P6MG66_9FUNG</name>
<reference evidence="1" key="1">
    <citation type="journal article" date="2020" name="Fungal Divers.">
        <title>Resolving the Mortierellaceae phylogeny through synthesis of multi-gene phylogenetics and phylogenomics.</title>
        <authorList>
            <person name="Vandepol N."/>
            <person name="Liber J."/>
            <person name="Desiro A."/>
            <person name="Na H."/>
            <person name="Kennedy M."/>
            <person name="Barry K."/>
            <person name="Grigoriev I.V."/>
            <person name="Miller A.N."/>
            <person name="O'Donnell K."/>
            <person name="Stajich J.E."/>
            <person name="Bonito G."/>
        </authorList>
    </citation>
    <scope>NUCLEOTIDE SEQUENCE</scope>
    <source>
        <strain evidence="1">MES-2147</strain>
    </source>
</reference>
<keyword evidence="2" id="KW-1185">Reference proteome</keyword>
<dbReference type="Gene3D" id="1.20.1050.10">
    <property type="match status" value="1"/>
</dbReference>
<feature type="non-terminal residue" evidence="1">
    <location>
        <position position="175"/>
    </location>
</feature>
<dbReference type="Gene3D" id="3.40.30.10">
    <property type="entry name" value="Glutaredoxin"/>
    <property type="match status" value="1"/>
</dbReference>